<evidence type="ECO:0000313" key="5">
    <source>
        <dbReference type="RefSeq" id="XP_046588360.1"/>
    </source>
</evidence>
<sequence length="462" mass="52997">MQEGDKRGVILVDEMKLSEGVFFDQQSMKFCGFVDLGRHTPDDLKNKTADRALVFKFVPFRGRWVQSLDCFLSKNACKSEPLHKHILECIVLMENSPICIDAVIIDGASWNRGVWEIFGVDENNISCEHPCDSLRRLRMISDFNHLLKCFRTSTLDDRLQEFKTPYGTVEKRHWEALLEEENYRQPNMKIAYKLTPAHLKPNGFQAMNVPLATEVFGHEVSVAMAHYQPMCNKLKDSTPTQKFIDLIFNLVQAMSSHIPGDALYAKDDCRNKQAILKFLQFYEDWEKFEKKIPVSRSTSVGLKVTLRATLEILDMLKDVCDSKYLMTATLSQDPLERFFSVMRYSCGGNDHPDPKMFAQVYRLASSFSLIRPPRGCNVSGTDLLKSPKVIASAIKHFKEYDLDAIFKENTGCKHSDWCSESAIGIEDVQNCVDRRNDTCKTDSFMPVIESMEEWLKNPWSTD</sequence>
<dbReference type="InterPro" id="IPR048367">
    <property type="entry name" value="TNP-like_RNaseH_C"/>
</dbReference>
<reference evidence="5" key="1">
    <citation type="submission" date="2025-08" db="UniProtKB">
        <authorList>
            <consortium name="RefSeq"/>
        </authorList>
    </citation>
    <scope>IDENTIFICATION</scope>
    <source>
        <tissue evidence="5">Thorax and Abdomen</tissue>
    </source>
</reference>
<dbReference type="Proteomes" id="UP000829291">
    <property type="component" value="Chromosome 2"/>
</dbReference>
<accession>A0ABM3FK38</accession>
<evidence type="ECO:0000259" key="1">
    <source>
        <dbReference type="Pfam" id="PF21787"/>
    </source>
</evidence>
<dbReference type="RefSeq" id="XP_046588360.1">
    <property type="nucleotide sequence ID" value="XM_046732404.1"/>
</dbReference>
<keyword evidence="4" id="KW-1185">Reference proteome</keyword>
<dbReference type="InterPro" id="IPR048365">
    <property type="entry name" value="TNP-like_RNaseH_N"/>
</dbReference>
<gene>
    <name evidence="5" type="primary">LOC124293088</name>
</gene>
<dbReference type="GeneID" id="124293088"/>
<evidence type="ECO:0000259" key="3">
    <source>
        <dbReference type="Pfam" id="PF21789"/>
    </source>
</evidence>
<protein>
    <submittedName>
        <fullName evidence="5">Uncharacterized protein LOC124293088 isoform X1</fullName>
    </submittedName>
</protein>
<evidence type="ECO:0000259" key="2">
    <source>
        <dbReference type="Pfam" id="PF21788"/>
    </source>
</evidence>
<proteinExistence type="predicted"/>
<evidence type="ECO:0000313" key="4">
    <source>
        <dbReference type="Proteomes" id="UP000829291"/>
    </source>
</evidence>
<name>A0ABM3FK38_NEOLC</name>
<dbReference type="Pfam" id="PF21789">
    <property type="entry name" value="TNP-like_RNaseH_C"/>
    <property type="match status" value="1"/>
</dbReference>
<feature type="domain" description="Transposable element P transposase-like RNase H C-terminal" evidence="3">
    <location>
        <begin position="330"/>
        <end position="362"/>
    </location>
</feature>
<dbReference type="Pfam" id="PF21787">
    <property type="entry name" value="TNP-like_RNaseH_N"/>
    <property type="match status" value="1"/>
</dbReference>
<feature type="domain" description="Transposable element P transposase-like GTP-binding insertion" evidence="2">
    <location>
        <begin position="145"/>
        <end position="257"/>
    </location>
</feature>
<dbReference type="Pfam" id="PF21788">
    <property type="entry name" value="TNP-like_GBD"/>
    <property type="match status" value="1"/>
</dbReference>
<dbReference type="InterPro" id="IPR048366">
    <property type="entry name" value="TNP-like_GBD"/>
</dbReference>
<organism evidence="4 5">
    <name type="scientific">Neodiprion lecontei</name>
    <name type="common">Redheaded pine sawfly</name>
    <dbReference type="NCBI Taxonomy" id="441921"/>
    <lineage>
        <taxon>Eukaryota</taxon>
        <taxon>Metazoa</taxon>
        <taxon>Ecdysozoa</taxon>
        <taxon>Arthropoda</taxon>
        <taxon>Hexapoda</taxon>
        <taxon>Insecta</taxon>
        <taxon>Pterygota</taxon>
        <taxon>Neoptera</taxon>
        <taxon>Endopterygota</taxon>
        <taxon>Hymenoptera</taxon>
        <taxon>Tenthredinoidea</taxon>
        <taxon>Diprionidae</taxon>
        <taxon>Diprioninae</taxon>
        <taxon>Neodiprion</taxon>
    </lineage>
</organism>
<feature type="domain" description="Transposable element P transposase-like RNase H" evidence="1">
    <location>
        <begin position="4"/>
        <end position="119"/>
    </location>
</feature>